<dbReference type="OrthoDB" id="193139at2759"/>
<dbReference type="Gene3D" id="1.20.120.550">
    <property type="entry name" value="Membrane associated eicosanoid/glutathione metabolism-like domain"/>
    <property type="match status" value="1"/>
</dbReference>
<accession>A0A8D2BAU5</accession>
<evidence type="ECO:0000313" key="2">
    <source>
        <dbReference type="Proteomes" id="UP000694564"/>
    </source>
</evidence>
<sequence length="49" mass="5678">MHKTLLAGTQIYHVIVYLSPLPQPNTALAFFVGYGVTFSMTYRLHRFYL</sequence>
<keyword evidence="2" id="KW-1185">Reference proteome</keyword>
<protein>
    <submittedName>
        <fullName evidence="1">Uncharacterized protein</fullName>
    </submittedName>
</protein>
<dbReference type="GeneTree" id="ENSGT00940000170647"/>
<reference evidence="1" key="1">
    <citation type="submission" date="2020-06" db="EMBL/GenBank/DDBJ databases">
        <authorList>
            <consortium name="Wellcome Sanger Institute Data Sharing"/>
        </authorList>
    </citation>
    <scope>NUCLEOTIDE SEQUENCE [LARGE SCALE GENOMIC DNA]</scope>
</reference>
<name>A0A8D2BAU5_SCIVU</name>
<reference evidence="1" key="2">
    <citation type="submission" date="2025-08" db="UniProtKB">
        <authorList>
            <consortium name="Ensembl"/>
        </authorList>
    </citation>
    <scope>IDENTIFICATION</scope>
</reference>
<dbReference type="InterPro" id="IPR023352">
    <property type="entry name" value="MAPEG-like_dom_sf"/>
</dbReference>
<proteinExistence type="predicted"/>
<dbReference type="AlphaFoldDB" id="A0A8D2BAU5"/>
<dbReference type="Proteomes" id="UP000694564">
    <property type="component" value="Chromosome 1"/>
</dbReference>
<evidence type="ECO:0000313" key="1">
    <source>
        <dbReference type="Ensembl" id="ENSSVLP00005013348.1"/>
    </source>
</evidence>
<dbReference type="Ensembl" id="ENSSVLT00005014773.1">
    <property type="protein sequence ID" value="ENSSVLP00005013348.1"/>
    <property type="gene ID" value="ENSSVLG00005010609.1"/>
</dbReference>
<reference evidence="1" key="3">
    <citation type="submission" date="2025-09" db="UniProtKB">
        <authorList>
            <consortium name="Ensembl"/>
        </authorList>
    </citation>
    <scope>IDENTIFICATION</scope>
</reference>
<organism evidence="1 2">
    <name type="scientific">Sciurus vulgaris</name>
    <name type="common">Eurasian red squirrel</name>
    <dbReference type="NCBI Taxonomy" id="55149"/>
    <lineage>
        <taxon>Eukaryota</taxon>
        <taxon>Metazoa</taxon>
        <taxon>Chordata</taxon>
        <taxon>Craniata</taxon>
        <taxon>Vertebrata</taxon>
        <taxon>Euteleostomi</taxon>
        <taxon>Mammalia</taxon>
        <taxon>Eutheria</taxon>
        <taxon>Euarchontoglires</taxon>
        <taxon>Glires</taxon>
        <taxon>Rodentia</taxon>
        <taxon>Sciuromorpha</taxon>
        <taxon>Sciuridae</taxon>
        <taxon>Sciurinae</taxon>
        <taxon>Sciurini</taxon>
        <taxon>Sciurus</taxon>
    </lineage>
</organism>